<evidence type="ECO:0000256" key="4">
    <source>
        <dbReference type="ARBA" id="ARBA00022982"/>
    </source>
</evidence>
<evidence type="ECO:0000313" key="7">
    <source>
        <dbReference type="Proteomes" id="UP000191661"/>
    </source>
</evidence>
<dbReference type="RefSeq" id="WP_080461046.1">
    <property type="nucleotide sequence ID" value="NZ_BBET01000265.1"/>
</dbReference>
<dbReference type="InterPro" id="IPR009051">
    <property type="entry name" value="Helical_ferredxn"/>
</dbReference>
<accession>A0A1V6N0B6</accession>
<evidence type="ECO:0000256" key="2">
    <source>
        <dbReference type="ARBA" id="ARBA00022485"/>
    </source>
</evidence>
<keyword evidence="2" id="KW-0479">Metal-binding</keyword>
<dbReference type="PANTHER" id="PTHR47153:SF2">
    <property type="entry name" value="LACTATE UTILIZATION PROTEIN B"/>
    <property type="match status" value="1"/>
</dbReference>
<sequence>MNENELESMRNSFKTVYNKRKSILNDPQVKNLQEKVIDIRKDSIDNNEKLIETLKESFKKNDIDYAFADNAEEARNIICDVIKSEINEDLKDDTSNYSFNDNNNFNDNDFNDDNSFNDKNSIVVAKSKSNTLGEIAASKFLQSKGINVIETDLGDRILQLKGKDNKPTHPTGPASHLNVEEISKIVSKGLNIDVACDPKAIMEVVKEDILNKVSEADIGLSGANAVACEDGSLVFVHNEGNISLVSLMKTHIIVAGIEKLVRTIEDAISIAKLETIYATGSKVTSYINIVSGPSKTADIEKKLLKNMYGAEKVFVIILDNGRLEAIESITECLYCIGCGSCIVTCPVYNAIGNEFGFNNYLGGRGVAMSKFIQDTETSISSGLYKCTLCGLCKINCPVTISTSDIIENIRAETLKKGLYPEKHGKFKDNIKNKGSPY</sequence>
<keyword evidence="4" id="KW-0249">Electron transport</keyword>
<evidence type="ECO:0000313" key="6">
    <source>
        <dbReference type="EMBL" id="OQD58065.1"/>
    </source>
</evidence>
<dbReference type="PROSITE" id="PS00198">
    <property type="entry name" value="4FE4S_FER_1"/>
    <property type="match status" value="2"/>
</dbReference>
<dbReference type="Pfam" id="PF13183">
    <property type="entry name" value="Fer4_8"/>
    <property type="match status" value="1"/>
</dbReference>
<keyword evidence="2" id="KW-0408">Iron</keyword>
<dbReference type="Pfam" id="PF02589">
    <property type="entry name" value="LUD_dom"/>
    <property type="match status" value="1"/>
</dbReference>
<organism evidence="6 7">
    <name type="scientific">Methanobrevibacter arboriphilus JCM 13429 = DSM 1125</name>
    <dbReference type="NCBI Taxonomy" id="1300164"/>
    <lineage>
        <taxon>Archaea</taxon>
        <taxon>Methanobacteriati</taxon>
        <taxon>Methanobacteriota</taxon>
        <taxon>Methanomada group</taxon>
        <taxon>Methanobacteria</taxon>
        <taxon>Methanobacteriales</taxon>
        <taxon>Methanobacteriaceae</taxon>
        <taxon>Methanobrevibacter</taxon>
    </lineage>
</organism>
<dbReference type="SUPFAM" id="SSF46548">
    <property type="entry name" value="alpha-helical ferredoxin"/>
    <property type="match status" value="1"/>
</dbReference>
<dbReference type="InterPro" id="IPR003741">
    <property type="entry name" value="LUD_dom"/>
</dbReference>
<dbReference type="PROSITE" id="PS51379">
    <property type="entry name" value="4FE4S_FER_2"/>
    <property type="match status" value="1"/>
</dbReference>
<dbReference type="GO" id="GO:0016491">
    <property type="term" value="F:oxidoreductase activity"/>
    <property type="evidence" value="ECO:0007669"/>
    <property type="project" value="UniProtKB-ARBA"/>
</dbReference>
<evidence type="ECO:0000256" key="3">
    <source>
        <dbReference type="ARBA" id="ARBA00022737"/>
    </source>
</evidence>
<dbReference type="AlphaFoldDB" id="A0A1V6N0B6"/>
<evidence type="ECO:0000259" key="5">
    <source>
        <dbReference type="PROSITE" id="PS51379"/>
    </source>
</evidence>
<dbReference type="Gene3D" id="1.10.1060.10">
    <property type="entry name" value="Alpha-helical ferredoxin"/>
    <property type="match status" value="1"/>
</dbReference>
<name>A0A1V6N0B6_METAZ</name>
<keyword evidence="7" id="KW-1185">Reference proteome</keyword>
<dbReference type="InterPro" id="IPR024185">
    <property type="entry name" value="FTHF_cligase-like_sf"/>
</dbReference>
<gene>
    <name evidence="6" type="ORF">MBBAR_29c00160</name>
</gene>
<reference evidence="6 7" key="1">
    <citation type="submission" date="2014-12" db="EMBL/GenBank/DDBJ databases">
        <title>Genome sequence of Methanobrevibacter arboriphilicus DH1, DSM1125.</title>
        <authorList>
            <person name="Poehlein A."/>
            <person name="Thauer R.K."/>
            <person name="Seedorf H."/>
            <person name="Daniel R."/>
        </authorList>
    </citation>
    <scope>NUCLEOTIDE SEQUENCE [LARGE SCALE GENOMIC DNA]</scope>
    <source>
        <strain evidence="6 7">DH1</strain>
    </source>
</reference>
<dbReference type="Proteomes" id="UP000191661">
    <property type="component" value="Unassembled WGS sequence"/>
</dbReference>
<keyword evidence="2" id="KW-0411">Iron-sulfur</keyword>
<dbReference type="Gene3D" id="3.40.50.10420">
    <property type="entry name" value="NagB/RpiA/CoA transferase-like"/>
    <property type="match status" value="1"/>
</dbReference>
<dbReference type="PANTHER" id="PTHR47153">
    <property type="entry name" value="LACTATE UTILIZATION PROTEIN B"/>
    <property type="match status" value="1"/>
</dbReference>
<dbReference type="OrthoDB" id="23833at2157"/>
<dbReference type="InterPro" id="IPR017896">
    <property type="entry name" value="4Fe4S_Fe-S-bd"/>
</dbReference>
<protein>
    <submittedName>
        <fullName evidence="6">Conserved protein containing a ferredoxin domain</fullName>
    </submittedName>
</protein>
<keyword evidence="1" id="KW-0813">Transport</keyword>
<dbReference type="GO" id="GO:0006089">
    <property type="term" value="P:lactate metabolic process"/>
    <property type="evidence" value="ECO:0007669"/>
    <property type="project" value="InterPro"/>
</dbReference>
<keyword evidence="2" id="KW-0004">4Fe-4S</keyword>
<evidence type="ECO:0000256" key="1">
    <source>
        <dbReference type="ARBA" id="ARBA00022448"/>
    </source>
</evidence>
<dbReference type="InterPro" id="IPR037171">
    <property type="entry name" value="NagB/RpiA_transferase-like"/>
</dbReference>
<dbReference type="InterPro" id="IPR004452">
    <property type="entry name" value="LutB/LldF"/>
</dbReference>
<feature type="domain" description="4Fe-4S ferredoxin-type" evidence="5">
    <location>
        <begin position="324"/>
        <end position="356"/>
    </location>
</feature>
<keyword evidence="3" id="KW-0677">Repeat</keyword>
<dbReference type="InterPro" id="IPR017900">
    <property type="entry name" value="4Fe4S_Fe_S_CS"/>
</dbReference>
<dbReference type="GO" id="GO:0051539">
    <property type="term" value="F:4 iron, 4 sulfur cluster binding"/>
    <property type="evidence" value="ECO:0007669"/>
    <property type="project" value="UniProtKB-KW"/>
</dbReference>
<proteinExistence type="predicted"/>
<dbReference type="EMBL" id="JXMW01000029">
    <property type="protein sequence ID" value="OQD58065.1"/>
    <property type="molecule type" value="Genomic_DNA"/>
</dbReference>
<comment type="caution">
    <text evidence="6">The sequence shown here is derived from an EMBL/GenBank/DDBJ whole genome shotgun (WGS) entry which is preliminary data.</text>
</comment>
<dbReference type="SUPFAM" id="SSF100950">
    <property type="entry name" value="NagB/RpiA/CoA transferase-like"/>
    <property type="match status" value="1"/>
</dbReference>